<evidence type="ECO:0000256" key="1">
    <source>
        <dbReference type="SAM" id="MobiDB-lite"/>
    </source>
</evidence>
<protein>
    <submittedName>
        <fullName evidence="3">Uncharacterized protein</fullName>
    </submittedName>
</protein>
<keyword evidence="4" id="KW-1185">Reference proteome</keyword>
<reference evidence="3" key="1">
    <citation type="submission" date="2020-04" db="EMBL/GenBank/DDBJ databases">
        <authorList>
            <person name="Alioto T."/>
            <person name="Alioto T."/>
            <person name="Gomez Garrido J."/>
        </authorList>
    </citation>
    <scope>NUCLEOTIDE SEQUENCE</scope>
    <source>
        <strain evidence="3">A484AB</strain>
    </source>
</reference>
<dbReference type="PANTHER" id="PTHR19446">
    <property type="entry name" value="REVERSE TRANSCRIPTASES"/>
    <property type="match status" value="1"/>
</dbReference>
<name>A0A6S7H7C1_PARCT</name>
<comment type="caution">
    <text evidence="3">The sequence shown here is derived from an EMBL/GenBank/DDBJ whole genome shotgun (WGS) entry which is preliminary data.</text>
</comment>
<organism evidence="3 4">
    <name type="scientific">Paramuricea clavata</name>
    <name type="common">Red gorgonian</name>
    <name type="synonym">Violescent sea-whip</name>
    <dbReference type="NCBI Taxonomy" id="317549"/>
    <lineage>
        <taxon>Eukaryota</taxon>
        <taxon>Metazoa</taxon>
        <taxon>Cnidaria</taxon>
        <taxon>Anthozoa</taxon>
        <taxon>Octocorallia</taxon>
        <taxon>Malacalcyonacea</taxon>
        <taxon>Plexauridae</taxon>
        <taxon>Paramuricea</taxon>
    </lineage>
</organism>
<dbReference type="PROSITE" id="PS50878">
    <property type="entry name" value="RT_POL"/>
    <property type="match status" value="1"/>
</dbReference>
<accession>A0A6S7H7C1</accession>
<evidence type="ECO:0000256" key="2">
    <source>
        <dbReference type="SAM" id="Phobius"/>
    </source>
</evidence>
<dbReference type="CDD" id="cd01650">
    <property type="entry name" value="RT_nLTR_like"/>
    <property type="match status" value="1"/>
</dbReference>
<feature type="region of interest" description="Disordered" evidence="1">
    <location>
        <begin position="488"/>
        <end position="516"/>
    </location>
</feature>
<keyword evidence="2" id="KW-0812">Transmembrane</keyword>
<dbReference type="Proteomes" id="UP001152795">
    <property type="component" value="Unassembled WGS sequence"/>
</dbReference>
<sequence length="617" mass="68843">MAFGALIFTPGNLLIILNLYLYLSSFSRDLSHSTPADLNCKTLHVSHLLSNPHSNQYSRLNISRRSAFTKPLSSDMKLFRGLHVAMNFSISIILISLSNDIATNPGPNNNQYLHCLSFNAQSIRSTRKLQDGTNNDEHTLSNSTDDSITKSDAISNITLTSEEVYYALAALDENKATGPDKLLKICASSVCSSLCVLFNKSLSIGKLTCEWKLSNIIPIPKKGPADEVSNYRPISLLSLVSKVFERCVYNQLIYHASSQLHHLQFGFLKGKSTTSQLLRVLHDINKSLENRSQVDSVYLDFATAFDKVSHNLLLVKLQRFGIRGDLLLWFKDYLSGRYQRVTVLGELSHTLPVLSGVPQGSILGPLLFLVFVNDLPDSISTQSSGAMFADDTKCYRPVNKLADCESLQNDLNKLVTWCNDWRMDLNQSKCGVLSITRSRQPIIAEYQLIDTSLKSLFNQFKATERQEDFAESAEAEMSKIDDVTMGSSRGIKHDLMPNSKTSNQPGAKMSLVGGKPSGQEITDTKSKIINLLQASFIQWHGSEYLSVNQDVSLTDYRTFYVNLKHKNSFSCEDSECSPPISDEMINVHHQLGAVEEVLRQILQQLEIAGEMCTLRNS</sequence>
<feature type="transmembrane region" description="Helical" evidence="2">
    <location>
        <begin position="6"/>
        <end position="23"/>
    </location>
</feature>
<dbReference type="InterPro" id="IPR000477">
    <property type="entry name" value="RT_dom"/>
</dbReference>
<dbReference type="AlphaFoldDB" id="A0A6S7H7C1"/>
<dbReference type="OrthoDB" id="426210at2759"/>
<keyword evidence="2" id="KW-0472">Membrane</keyword>
<gene>
    <name evidence="3" type="ORF">PACLA_8A045864</name>
</gene>
<dbReference type="InterPro" id="IPR043502">
    <property type="entry name" value="DNA/RNA_pol_sf"/>
</dbReference>
<dbReference type="SUPFAM" id="SSF56672">
    <property type="entry name" value="DNA/RNA polymerases"/>
    <property type="match status" value="1"/>
</dbReference>
<keyword evidence="2" id="KW-1133">Transmembrane helix</keyword>
<proteinExistence type="predicted"/>
<evidence type="ECO:0000313" key="4">
    <source>
        <dbReference type="Proteomes" id="UP001152795"/>
    </source>
</evidence>
<evidence type="ECO:0000313" key="3">
    <source>
        <dbReference type="EMBL" id="CAB4001645.1"/>
    </source>
</evidence>
<dbReference type="EMBL" id="CACRXK020004144">
    <property type="protein sequence ID" value="CAB4001645.1"/>
    <property type="molecule type" value="Genomic_DNA"/>
</dbReference>
<dbReference type="Pfam" id="PF00078">
    <property type="entry name" value="RVT_1"/>
    <property type="match status" value="1"/>
</dbReference>